<reference evidence="2" key="1">
    <citation type="journal article" date="2019" name="Int. J. Syst. Evol. Microbiol.">
        <title>The Global Catalogue of Microorganisms (GCM) 10K type strain sequencing project: providing services to taxonomists for standard genome sequencing and annotation.</title>
        <authorList>
            <consortium name="The Broad Institute Genomics Platform"/>
            <consortium name="The Broad Institute Genome Sequencing Center for Infectious Disease"/>
            <person name="Wu L."/>
            <person name="Ma J."/>
        </authorList>
    </citation>
    <scope>NUCLEOTIDE SEQUENCE [LARGE SCALE GENOMIC DNA]</scope>
    <source>
        <strain evidence="2">CGMCC 1.13574</strain>
    </source>
</reference>
<dbReference type="Proteomes" id="UP001597343">
    <property type="component" value="Unassembled WGS sequence"/>
</dbReference>
<keyword evidence="2" id="KW-1185">Reference proteome</keyword>
<evidence type="ECO:0000313" key="1">
    <source>
        <dbReference type="EMBL" id="MFD2168800.1"/>
    </source>
</evidence>
<evidence type="ECO:0008006" key="3">
    <source>
        <dbReference type="Google" id="ProtNLM"/>
    </source>
</evidence>
<dbReference type="RefSeq" id="WP_386043840.1">
    <property type="nucleotide sequence ID" value="NZ_JBHUIO010000002.1"/>
</dbReference>
<gene>
    <name evidence="1" type="ORF">ACFSOY_02050</name>
</gene>
<dbReference type="EMBL" id="JBHUIO010000002">
    <property type="protein sequence ID" value="MFD2168800.1"/>
    <property type="molecule type" value="Genomic_DNA"/>
</dbReference>
<proteinExistence type="predicted"/>
<name>A0ABW4ZUB6_9BACL</name>
<accession>A0ABW4ZUB6</accession>
<comment type="caution">
    <text evidence="1">The sequence shown here is derived from an EMBL/GenBank/DDBJ whole genome shotgun (WGS) entry which is preliminary data.</text>
</comment>
<evidence type="ECO:0000313" key="2">
    <source>
        <dbReference type="Proteomes" id="UP001597343"/>
    </source>
</evidence>
<sequence length="345" mass="40135">MNYQEQLYLLESQADMLPDGEARLALLEQAIRLADSHNEQIDSFELREKLIDAASAAGNPMKMLVAFSWCLSHVDQHPHLFEPTRMLWPYKWVVDDIDSFSQMSRALIEQMMDDMKRRYEEQGLSLRPYYRHLHAHAMHAGQQDDCETLYRLWLTAPVDDFSDCTACERAHQVEYMVWLHEDERAVALAEPILNGQLSCSTVPHNTYHHLLIALVRLGRIEEAIDLQRRGYAKIENELSFLDGIANHIRFLTLLDPERAKELFEKHLDHAMTSAHQRNQFYFFLAGWLLFERLRRQGELSDHLQSLIAKTRSLADAFDRRNGNDYHASLIESTLALLDSFLSPLD</sequence>
<organism evidence="1 2">
    <name type="scientific">Tumebacillus lipolyticus</name>
    <dbReference type="NCBI Taxonomy" id="1280370"/>
    <lineage>
        <taxon>Bacteria</taxon>
        <taxon>Bacillati</taxon>
        <taxon>Bacillota</taxon>
        <taxon>Bacilli</taxon>
        <taxon>Bacillales</taxon>
        <taxon>Alicyclobacillaceae</taxon>
        <taxon>Tumebacillus</taxon>
    </lineage>
</organism>
<protein>
    <recommendedName>
        <fullName evidence="3">MalT-like TPR region domain-containing protein</fullName>
    </recommendedName>
</protein>